<feature type="region of interest" description="Disordered" evidence="6">
    <location>
        <begin position="302"/>
        <end position="329"/>
    </location>
</feature>
<evidence type="ECO:0000313" key="9">
    <source>
        <dbReference type="Proteomes" id="UP000664859"/>
    </source>
</evidence>
<sequence length="1652" mass="172521">MLSTADNMASLVAQLPVDFAPLHVPPHLPYGHASSDATVGGAAPAVHRIALSGIVRYFRGKLTAASAVDALSLFHSLQVVRSPSRAPSPRGSVSATPSPAAARNAAAADTSDYPSSPASARALPRRKSVSFSEGDRAGSGARSDFSNGNDDEGLPVTLEVLVHPAKASGWALTDRHPPPVHHSMYDSDFEREDDDGGASPAAALRRLSAPLSTADRLAAGFRSGASGGPGTPRRGTSPAASPAAQQQQQQRRRSSPPPLRLGSIGGGSGGGGSGGGFGGEEGDEDGARSRWAQTLLLSTTSSAFKGKGRGAGGGGAGGGGGGGATMPREEDVGNKVDFLVAVCKSTEVYAKQLEAKLGTVRSGVALIEGLRDTHADLKRQRDKILAVYDTLEVRRSADRLGTTLTHVFEVLSDVERAARMFGRKKGFGKRVQALVQELGTNANSLLAATSLAIADRPQMLYMVDADDGAPPKHKLEELIQRCLEGDRWYYGREGPPNFEKAHAAYLWAAERGFGEAQYMLAWMYKHGHFVTADAERCTHWLERAVERGYAPAMNELALLLLEEAEGISAAWPEVQAAFDELASKAADADAAGDDDDQDDVVQDDVADDDDSAAEDSSSGGARDVRGSAAAALGATQRRLQRTLSPEAAAKFAAAAELRKRAQSLLQRVRLCVRREVRCVRQLCAAAVPAAVSAARLGHADAMASLGSLLEEAGRVRAARRWYELAAAPGDGGANNARAQNFLGRMYHSGRGAARDPREAARWFKRAAKQGLAAACNNLGLCYEAGAGVQKVGAGKRKVCRRFADTSPFCMDAATGAARASAHDTSKAIELYRQGVEGGSASACGNLAYLLAREALHALGCLAGQGTPLRGDGGALQWGRGGMQFEDPQRGAMESPEASAAASQCTLARCVSPLDVPLETTMSAADVRREMTRQLLEAAELFRRAADAGSADASYQLGRLYEQGLGMPVDPMAAFEHYRSAAEAGHVTAAACCGHMLYSGVGCLASAREAANWYIVAAEQGDVSSMNALGILHEEGRGVERCWQRALHWYTAAADAGSADGAFIARLLLEKGNALGLRHFADGAFNAGLLLEKGDALEHFATAAGVQVPGRSDDADAPSRAVSYTGDAAAAQAMFERAHQLGHPAADQEVARVRLRLRMEAMARSLMQQQRSAASPHAAAQQREPQQQMPPQQQHQQQRQQNFYPSSPAVATPQQQAAAAPPLPERRGTPSAAASAAAAAAAAQRQFLSPQAAAPAHSLRGELKQKQAQLPPGSPQLHASAVFRLASKAAHACVPNCVATTQNPYGCIGYYAAQPIAAGDLITIAYMDSGAAPTLERWEELARTKDFVCACARCAAPNATRGIACARCAGGVVMPTWATRRGAAARGAHGGARARALADPALLPAESLRDGFVREMTELRQLAARARAELCGTHHVVSVAARGVAALQDAPLQHNLRNRTHWAGIANLAERQLSGTAALSLVQLGLAECAAAGCARRRGAARCARAHPVAVGALGLAYAALSIIVRLRDPAAFIQQQRREEGGGTDVARLARCVPLLACANGASEDVVLAAAALLDLPPPRCAAAAAAAAAPRAAAALLMCGGCGLVAYCSRDCQQQHWERSHKAVCRVLAETVGSGGIHSSGGSGGSAMLVG</sequence>
<dbReference type="InterPro" id="IPR011990">
    <property type="entry name" value="TPR-like_helical_dom_sf"/>
</dbReference>
<feature type="compositionally biased region" description="Low complexity" evidence="6">
    <location>
        <begin position="1180"/>
        <end position="1219"/>
    </location>
</feature>
<dbReference type="PANTHER" id="PTHR11102:SF160">
    <property type="entry name" value="ERAD-ASSOCIATED E3 UBIQUITIN-PROTEIN LIGASE COMPONENT HRD3"/>
    <property type="match status" value="1"/>
</dbReference>
<dbReference type="SMART" id="SM00671">
    <property type="entry name" value="SEL1"/>
    <property type="match status" value="9"/>
</dbReference>
<evidence type="ECO:0000256" key="6">
    <source>
        <dbReference type="SAM" id="MobiDB-lite"/>
    </source>
</evidence>
<dbReference type="SUPFAM" id="SSF81901">
    <property type="entry name" value="HCP-like"/>
    <property type="match status" value="3"/>
</dbReference>
<feature type="compositionally biased region" description="Low complexity" evidence="6">
    <location>
        <begin position="82"/>
        <end position="112"/>
    </location>
</feature>
<keyword evidence="2 5" id="KW-0863">Zinc-finger</keyword>
<dbReference type="InterPro" id="IPR046341">
    <property type="entry name" value="SET_dom_sf"/>
</dbReference>
<feature type="compositionally biased region" description="Acidic residues" evidence="6">
    <location>
        <begin position="590"/>
        <end position="613"/>
    </location>
</feature>
<comment type="caution">
    <text evidence="8">The sequence shown here is derived from an EMBL/GenBank/DDBJ whole genome shotgun (WGS) entry which is preliminary data.</text>
</comment>
<feature type="compositionally biased region" description="Low complexity" evidence="6">
    <location>
        <begin position="1230"/>
        <end position="1242"/>
    </location>
</feature>
<keyword evidence="3" id="KW-0862">Zinc</keyword>
<dbReference type="PROSITE" id="PS50865">
    <property type="entry name" value="ZF_MYND_2"/>
    <property type="match status" value="1"/>
</dbReference>
<dbReference type="OrthoDB" id="71226at2759"/>
<gene>
    <name evidence="8" type="ORF">JKP88DRAFT_279665</name>
</gene>
<feature type="region of interest" description="Disordered" evidence="6">
    <location>
        <begin position="220"/>
        <end position="287"/>
    </location>
</feature>
<evidence type="ECO:0000256" key="5">
    <source>
        <dbReference type="PROSITE-ProRule" id="PRU00134"/>
    </source>
</evidence>
<name>A0A836CC33_9STRA</name>
<feature type="region of interest" description="Disordered" evidence="6">
    <location>
        <begin position="82"/>
        <end position="151"/>
    </location>
</feature>
<dbReference type="Pfam" id="PF08238">
    <property type="entry name" value="Sel1"/>
    <property type="match status" value="9"/>
</dbReference>
<feature type="domain" description="MYND-type" evidence="7">
    <location>
        <begin position="1581"/>
        <end position="1626"/>
    </location>
</feature>
<dbReference type="InterPro" id="IPR002893">
    <property type="entry name" value="Znf_MYND"/>
</dbReference>
<evidence type="ECO:0000259" key="7">
    <source>
        <dbReference type="PROSITE" id="PS50865"/>
    </source>
</evidence>
<dbReference type="Gene3D" id="2.170.270.10">
    <property type="entry name" value="SET domain"/>
    <property type="match status" value="1"/>
</dbReference>
<comment type="similarity">
    <text evidence="4">Belongs to the sel-1 family.</text>
</comment>
<evidence type="ECO:0000313" key="8">
    <source>
        <dbReference type="EMBL" id="KAG5180249.1"/>
    </source>
</evidence>
<dbReference type="Proteomes" id="UP000664859">
    <property type="component" value="Unassembled WGS sequence"/>
</dbReference>
<evidence type="ECO:0000256" key="4">
    <source>
        <dbReference type="ARBA" id="ARBA00038101"/>
    </source>
</evidence>
<dbReference type="Gene3D" id="1.25.40.10">
    <property type="entry name" value="Tetratricopeptide repeat domain"/>
    <property type="match status" value="3"/>
</dbReference>
<feature type="region of interest" description="Disordered" evidence="6">
    <location>
        <begin position="585"/>
        <end position="627"/>
    </location>
</feature>
<protein>
    <recommendedName>
        <fullName evidence="7">MYND-type domain-containing protein</fullName>
    </recommendedName>
</protein>
<feature type="compositionally biased region" description="Gly residues" evidence="6">
    <location>
        <begin position="309"/>
        <end position="324"/>
    </location>
</feature>
<feature type="compositionally biased region" description="Acidic residues" evidence="6">
    <location>
        <begin position="187"/>
        <end position="196"/>
    </location>
</feature>
<dbReference type="EMBL" id="JAFCMP010000401">
    <property type="protein sequence ID" value="KAG5180249.1"/>
    <property type="molecule type" value="Genomic_DNA"/>
</dbReference>
<keyword evidence="9" id="KW-1185">Reference proteome</keyword>
<proteinExistence type="inferred from homology"/>
<dbReference type="InterPro" id="IPR006597">
    <property type="entry name" value="Sel1-like"/>
</dbReference>
<dbReference type="SUPFAM" id="SSF82199">
    <property type="entry name" value="SET domain"/>
    <property type="match status" value="1"/>
</dbReference>
<evidence type="ECO:0000256" key="1">
    <source>
        <dbReference type="ARBA" id="ARBA00022723"/>
    </source>
</evidence>
<feature type="compositionally biased region" description="Gly residues" evidence="6">
    <location>
        <begin position="263"/>
        <end position="279"/>
    </location>
</feature>
<keyword evidence="1" id="KW-0479">Metal-binding</keyword>
<feature type="compositionally biased region" description="Low complexity" evidence="6">
    <location>
        <begin position="231"/>
        <end position="249"/>
    </location>
</feature>
<feature type="region of interest" description="Disordered" evidence="6">
    <location>
        <begin position="170"/>
        <end position="200"/>
    </location>
</feature>
<evidence type="ECO:0000256" key="2">
    <source>
        <dbReference type="ARBA" id="ARBA00022771"/>
    </source>
</evidence>
<accession>A0A836CC33</accession>
<dbReference type="SUPFAM" id="SSF144232">
    <property type="entry name" value="HIT/MYND zinc finger-like"/>
    <property type="match status" value="1"/>
</dbReference>
<dbReference type="InterPro" id="IPR050767">
    <property type="entry name" value="Sel1_AlgK"/>
</dbReference>
<organism evidence="8 9">
    <name type="scientific">Tribonema minus</name>
    <dbReference type="NCBI Taxonomy" id="303371"/>
    <lineage>
        <taxon>Eukaryota</taxon>
        <taxon>Sar</taxon>
        <taxon>Stramenopiles</taxon>
        <taxon>Ochrophyta</taxon>
        <taxon>PX clade</taxon>
        <taxon>Xanthophyceae</taxon>
        <taxon>Tribonematales</taxon>
        <taxon>Tribonemataceae</taxon>
        <taxon>Tribonema</taxon>
    </lineage>
</organism>
<dbReference type="PANTHER" id="PTHR11102">
    <property type="entry name" value="SEL-1-LIKE PROTEIN"/>
    <property type="match status" value="1"/>
</dbReference>
<dbReference type="Gene3D" id="6.10.140.2220">
    <property type="match status" value="1"/>
</dbReference>
<dbReference type="CDD" id="cd20071">
    <property type="entry name" value="SET_SMYD"/>
    <property type="match status" value="1"/>
</dbReference>
<dbReference type="Pfam" id="PF01753">
    <property type="entry name" value="zf-MYND"/>
    <property type="match status" value="1"/>
</dbReference>
<feature type="region of interest" description="Disordered" evidence="6">
    <location>
        <begin position="1165"/>
        <end position="1274"/>
    </location>
</feature>
<evidence type="ECO:0000256" key="3">
    <source>
        <dbReference type="ARBA" id="ARBA00022833"/>
    </source>
</evidence>
<reference evidence="8" key="1">
    <citation type="submission" date="2021-02" db="EMBL/GenBank/DDBJ databases">
        <title>First Annotated Genome of the Yellow-green Alga Tribonema minus.</title>
        <authorList>
            <person name="Mahan K.M."/>
        </authorList>
    </citation>
    <scope>NUCLEOTIDE SEQUENCE</scope>
    <source>
        <strain evidence="8">UTEX B ZZ1240</strain>
    </source>
</reference>
<dbReference type="GO" id="GO:0008270">
    <property type="term" value="F:zinc ion binding"/>
    <property type="evidence" value="ECO:0007669"/>
    <property type="project" value="UniProtKB-KW"/>
</dbReference>